<keyword evidence="2" id="KW-1185">Reference proteome</keyword>
<proteinExistence type="predicted"/>
<dbReference type="RefSeq" id="WP_326454602.1">
    <property type="nucleotide sequence ID" value="NZ_JAYMFH010000005.1"/>
</dbReference>
<sequence length="46" mass="4966">MACAAATLSMEDIRAMVLPLLTNVFELSELDAGPFRDTVLREAVAL</sequence>
<evidence type="ECO:0000313" key="2">
    <source>
        <dbReference type="Proteomes" id="UP001343724"/>
    </source>
</evidence>
<reference evidence="1 2" key="1">
    <citation type="submission" date="2024-01" db="EMBL/GenBank/DDBJ databases">
        <title>novel species in genus Adlercreutzia.</title>
        <authorList>
            <person name="Liu X."/>
        </authorList>
    </citation>
    <scope>NUCLEOTIDE SEQUENCE [LARGE SCALE GENOMIC DNA]</scope>
    <source>
        <strain evidence="1 2">R22</strain>
    </source>
</reference>
<name>A0ABU6IZF9_9ACTN</name>
<comment type="caution">
    <text evidence="1">The sequence shown here is derived from an EMBL/GenBank/DDBJ whole genome shotgun (WGS) entry which is preliminary data.</text>
</comment>
<accession>A0ABU6IZF9</accession>
<protein>
    <submittedName>
        <fullName evidence="1">Uncharacterized protein</fullName>
    </submittedName>
</protein>
<organism evidence="1 2">
    <name type="scientific">Adlercreutzia shanghongiae</name>
    <dbReference type="NCBI Taxonomy" id="3111773"/>
    <lineage>
        <taxon>Bacteria</taxon>
        <taxon>Bacillati</taxon>
        <taxon>Actinomycetota</taxon>
        <taxon>Coriobacteriia</taxon>
        <taxon>Eggerthellales</taxon>
        <taxon>Eggerthellaceae</taxon>
        <taxon>Adlercreutzia</taxon>
    </lineage>
</organism>
<evidence type="ECO:0000313" key="1">
    <source>
        <dbReference type="EMBL" id="MEC4294879.1"/>
    </source>
</evidence>
<dbReference type="Proteomes" id="UP001343724">
    <property type="component" value="Unassembled WGS sequence"/>
</dbReference>
<gene>
    <name evidence="1" type="ORF">VJ920_06125</name>
</gene>
<dbReference type="EMBL" id="JAYMFH010000005">
    <property type="protein sequence ID" value="MEC4294879.1"/>
    <property type="molecule type" value="Genomic_DNA"/>
</dbReference>